<dbReference type="PANTHER" id="PTHR43319">
    <property type="entry name" value="BETA-LACTAMASE-RELATED"/>
    <property type="match status" value="1"/>
</dbReference>
<name>A0A1Y2DG10_9PEZI</name>
<dbReference type="AlphaFoldDB" id="A0A1Y2DG10"/>
<dbReference type="SUPFAM" id="SSF56601">
    <property type="entry name" value="beta-lactamase/transpeptidase-like"/>
    <property type="match status" value="1"/>
</dbReference>
<dbReference type="STRING" id="1141098.A0A1Y2DG10"/>
<dbReference type="EMBL" id="MCFJ01000017">
    <property type="protein sequence ID" value="ORY58137.1"/>
    <property type="molecule type" value="Genomic_DNA"/>
</dbReference>
<dbReference type="InterPro" id="IPR001466">
    <property type="entry name" value="Beta-lactam-related"/>
</dbReference>
<reference evidence="2 3" key="1">
    <citation type="submission" date="2016-07" db="EMBL/GenBank/DDBJ databases">
        <title>Pervasive Adenine N6-methylation of Active Genes in Fungi.</title>
        <authorList>
            <consortium name="DOE Joint Genome Institute"/>
            <person name="Mondo S.J."/>
            <person name="Dannebaum R.O."/>
            <person name="Kuo R.C."/>
            <person name="Labutti K."/>
            <person name="Haridas S."/>
            <person name="Kuo A."/>
            <person name="Salamov A."/>
            <person name="Ahrendt S.R."/>
            <person name="Lipzen A."/>
            <person name="Sullivan W."/>
            <person name="Andreopoulos W.B."/>
            <person name="Clum A."/>
            <person name="Lindquist E."/>
            <person name="Daum C."/>
            <person name="Ramamoorthy G.K."/>
            <person name="Gryganskyi A."/>
            <person name="Culley D."/>
            <person name="Magnuson J.K."/>
            <person name="James T.Y."/>
            <person name="O'Malley M.A."/>
            <person name="Stajich J.E."/>
            <person name="Spatafora J.W."/>
            <person name="Visel A."/>
            <person name="Grigoriev I.V."/>
        </authorList>
    </citation>
    <scope>NUCLEOTIDE SEQUENCE [LARGE SCALE GENOMIC DNA]</scope>
    <source>
        <strain evidence="2 3">CBS 129021</strain>
    </source>
</reference>
<sequence>MSTVQGTCSPQFSTLRTIFQQNLDSEVELGASIAVNLDGVEVADLWGGFTDISRTQPWKEDTIVNVWSSTKCATSLVVLKLVDSGVLSINDKVSKYWPEFAANGKEDVEIRHLLSHSSGLSGWEEPITHEQVCDFEYAAGKLAEQKPWWTPGAASGYHAMTFGNLLGMVVRRALGGRTLKEYLAEEIAAPLEADFQIGALEKDWPRISNVIPPPSTKDAIGNGPHPPFMMKTFLNPVPNAEFSNTSMWRLAEKGDSNGHGNAKGMNRMFSAISLGGTARGKKILSPETVDLIFQEQVKGTDLVLGKEVRLGVGYGLRGTGDDGSVTPVDDFVPPGRICFWGGWGGSIVIMDLDRRLTITYAMNKMSDTGMGNGSGRSYVRAIYKALGVI</sequence>
<gene>
    <name evidence="2" type="ORF">BCR38DRAFT_448182</name>
</gene>
<accession>A0A1Y2DG10</accession>
<keyword evidence="3" id="KW-1185">Reference proteome</keyword>
<proteinExistence type="predicted"/>
<dbReference type="GeneID" id="63777418"/>
<evidence type="ECO:0000313" key="2">
    <source>
        <dbReference type="EMBL" id="ORY58137.1"/>
    </source>
</evidence>
<dbReference type="Proteomes" id="UP000193689">
    <property type="component" value="Unassembled WGS sequence"/>
</dbReference>
<dbReference type="OrthoDB" id="5946976at2759"/>
<dbReference type="Pfam" id="PF00144">
    <property type="entry name" value="Beta-lactamase"/>
    <property type="match status" value="1"/>
</dbReference>
<dbReference type="RefSeq" id="XP_040711172.1">
    <property type="nucleotide sequence ID" value="XM_040861206.1"/>
</dbReference>
<dbReference type="InParanoid" id="A0A1Y2DG10"/>
<evidence type="ECO:0000313" key="3">
    <source>
        <dbReference type="Proteomes" id="UP000193689"/>
    </source>
</evidence>
<dbReference type="Gene3D" id="3.40.710.10">
    <property type="entry name" value="DD-peptidase/beta-lactamase superfamily"/>
    <property type="match status" value="1"/>
</dbReference>
<dbReference type="PANTHER" id="PTHR43319:SF3">
    <property type="entry name" value="BETA-LACTAMASE-RELATED DOMAIN-CONTAINING PROTEIN"/>
    <property type="match status" value="1"/>
</dbReference>
<dbReference type="InterPro" id="IPR052907">
    <property type="entry name" value="Beta-lactamase/esterase"/>
</dbReference>
<evidence type="ECO:0000259" key="1">
    <source>
        <dbReference type="Pfam" id="PF00144"/>
    </source>
</evidence>
<organism evidence="2 3">
    <name type="scientific">Pseudomassariella vexata</name>
    <dbReference type="NCBI Taxonomy" id="1141098"/>
    <lineage>
        <taxon>Eukaryota</taxon>
        <taxon>Fungi</taxon>
        <taxon>Dikarya</taxon>
        <taxon>Ascomycota</taxon>
        <taxon>Pezizomycotina</taxon>
        <taxon>Sordariomycetes</taxon>
        <taxon>Xylariomycetidae</taxon>
        <taxon>Amphisphaeriales</taxon>
        <taxon>Pseudomassariaceae</taxon>
        <taxon>Pseudomassariella</taxon>
    </lineage>
</organism>
<comment type="caution">
    <text evidence="2">The sequence shown here is derived from an EMBL/GenBank/DDBJ whole genome shotgun (WGS) entry which is preliminary data.</text>
</comment>
<protein>
    <submittedName>
        <fullName evidence="2">Beta-lactamase</fullName>
    </submittedName>
</protein>
<dbReference type="InterPro" id="IPR012338">
    <property type="entry name" value="Beta-lactam/transpept-like"/>
</dbReference>
<feature type="domain" description="Beta-lactamase-related" evidence="1">
    <location>
        <begin position="16"/>
        <end position="367"/>
    </location>
</feature>